<comment type="caution">
    <text evidence="2">The sequence shown here is derived from an EMBL/GenBank/DDBJ whole genome shotgun (WGS) entry which is preliminary data.</text>
</comment>
<dbReference type="EMBL" id="VCGU01000008">
    <property type="protein sequence ID" value="TRY71829.1"/>
    <property type="molecule type" value="Genomic_DNA"/>
</dbReference>
<dbReference type="STRING" id="6832.A0A553P2C1"/>
<gene>
    <name evidence="2" type="ORF">TCAL_01070</name>
</gene>
<evidence type="ECO:0000256" key="1">
    <source>
        <dbReference type="SAM" id="MobiDB-lite"/>
    </source>
</evidence>
<name>A0A553P2C1_TIGCA</name>
<keyword evidence="3" id="KW-1185">Reference proteome</keyword>
<feature type="compositionally biased region" description="Basic and acidic residues" evidence="1">
    <location>
        <begin position="111"/>
        <end position="120"/>
    </location>
</feature>
<organism evidence="2 3">
    <name type="scientific">Tigriopus californicus</name>
    <name type="common">Marine copepod</name>
    <dbReference type="NCBI Taxonomy" id="6832"/>
    <lineage>
        <taxon>Eukaryota</taxon>
        <taxon>Metazoa</taxon>
        <taxon>Ecdysozoa</taxon>
        <taxon>Arthropoda</taxon>
        <taxon>Crustacea</taxon>
        <taxon>Multicrustacea</taxon>
        <taxon>Hexanauplia</taxon>
        <taxon>Copepoda</taxon>
        <taxon>Harpacticoida</taxon>
        <taxon>Harpacticidae</taxon>
        <taxon>Tigriopus</taxon>
    </lineage>
</organism>
<dbReference type="AlphaFoldDB" id="A0A553P2C1"/>
<feature type="region of interest" description="Disordered" evidence="1">
    <location>
        <begin position="91"/>
        <end position="141"/>
    </location>
</feature>
<dbReference type="Proteomes" id="UP000318571">
    <property type="component" value="Chromosome 7"/>
</dbReference>
<protein>
    <submittedName>
        <fullName evidence="2">Uncharacterized protein</fullName>
    </submittedName>
</protein>
<reference evidence="2 3" key="1">
    <citation type="journal article" date="2018" name="Nat. Ecol. Evol.">
        <title>Genomic signatures of mitonuclear coevolution across populations of Tigriopus californicus.</title>
        <authorList>
            <person name="Barreto F.S."/>
            <person name="Watson E.T."/>
            <person name="Lima T.G."/>
            <person name="Willett C.S."/>
            <person name="Edmands S."/>
            <person name="Li W."/>
            <person name="Burton R.S."/>
        </authorList>
    </citation>
    <scope>NUCLEOTIDE SEQUENCE [LARGE SCALE GENOMIC DNA]</scope>
    <source>
        <strain evidence="2 3">San Diego</strain>
    </source>
</reference>
<feature type="region of interest" description="Disordered" evidence="1">
    <location>
        <begin position="14"/>
        <end position="34"/>
    </location>
</feature>
<evidence type="ECO:0000313" key="3">
    <source>
        <dbReference type="Proteomes" id="UP000318571"/>
    </source>
</evidence>
<dbReference type="PANTHER" id="PTHR33244:SF3">
    <property type="entry name" value="PEPTIDASE A2 DOMAIN-CONTAINING PROTEIN"/>
    <property type="match status" value="1"/>
</dbReference>
<feature type="compositionally biased region" description="Polar residues" evidence="1">
    <location>
        <begin position="101"/>
        <end position="110"/>
    </location>
</feature>
<evidence type="ECO:0000313" key="2">
    <source>
        <dbReference type="EMBL" id="TRY71829.1"/>
    </source>
</evidence>
<dbReference type="PANTHER" id="PTHR33244">
    <property type="entry name" value="INTEGRASE CATALYTIC DOMAIN-CONTAINING PROTEIN-RELATED"/>
    <property type="match status" value="1"/>
</dbReference>
<accession>A0A553P2C1</accession>
<sequence length="167" mass="19366">MCFQQDLRARIQEADQRPASLRRKAKEHHDARAKEFPSLQVGDIDLIRNPGTKIWDFLREIVERVLQRWSYMLRTESGRLKWRNRKFLRRVQQDDRVPEPGTNTDPTPENRSSKIGERTSGRIRGGSNDKVQTPPIPANPHTVWALRPIPEMAMNGRGMEECLGTLT</sequence>
<proteinExistence type="predicted"/>